<dbReference type="Gene3D" id="3.40.50.2300">
    <property type="match status" value="1"/>
</dbReference>
<dbReference type="InterPro" id="IPR001789">
    <property type="entry name" value="Sig_transdc_resp-reg_receiver"/>
</dbReference>
<name>A0A1I0SLS9_9SPHI</name>
<evidence type="ECO:0000313" key="3">
    <source>
        <dbReference type="EMBL" id="SFA40387.1"/>
    </source>
</evidence>
<dbReference type="SUPFAM" id="SSF52172">
    <property type="entry name" value="CheY-like"/>
    <property type="match status" value="1"/>
</dbReference>
<gene>
    <name evidence="3" type="ORF">SAMN04488511_10258</name>
</gene>
<dbReference type="PANTHER" id="PTHR45566:SF2">
    <property type="entry name" value="NARL SUBFAMILY"/>
    <property type="match status" value="1"/>
</dbReference>
<evidence type="ECO:0000313" key="4">
    <source>
        <dbReference type="Proteomes" id="UP000198836"/>
    </source>
</evidence>
<dbReference type="GeneID" id="96617391"/>
<dbReference type="GO" id="GO:0000160">
    <property type="term" value="P:phosphorelay signal transduction system"/>
    <property type="evidence" value="ECO:0007669"/>
    <property type="project" value="InterPro"/>
</dbReference>
<proteinExistence type="predicted"/>
<dbReference type="EMBL" id="FOJM01000002">
    <property type="protein sequence ID" value="SFA40387.1"/>
    <property type="molecule type" value="Genomic_DNA"/>
</dbReference>
<dbReference type="Proteomes" id="UP000198836">
    <property type="component" value="Unassembled WGS sequence"/>
</dbReference>
<keyword evidence="1" id="KW-0597">Phosphoprotein</keyword>
<reference evidence="4" key="1">
    <citation type="submission" date="2016-10" db="EMBL/GenBank/DDBJ databases">
        <authorList>
            <person name="Varghese N."/>
            <person name="Submissions S."/>
        </authorList>
    </citation>
    <scope>NUCLEOTIDE SEQUENCE [LARGE SCALE GENOMIC DNA]</scope>
    <source>
        <strain evidence="4">DSM 18130</strain>
    </source>
</reference>
<keyword evidence="4" id="KW-1185">Reference proteome</keyword>
<dbReference type="SMART" id="SM00448">
    <property type="entry name" value="REC"/>
    <property type="match status" value="1"/>
</dbReference>
<dbReference type="InterPro" id="IPR011006">
    <property type="entry name" value="CheY-like_superfamily"/>
</dbReference>
<dbReference type="Pfam" id="PF00072">
    <property type="entry name" value="Response_reg"/>
    <property type="match status" value="1"/>
</dbReference>
<sequence>MIKLMIVEDNEVVRQGLSHLLAAEAGIAIVADAQSGAIALEKLASGIGVDVMLIDWNMPGLSGVELTSRVKLLMPHIKVIILTMHSKDEYRMQAISAGASAYVLKDLAIEDLAKIIREV</sequence>
<feature type="modified residue" description="4-aspartylphosphate" evidence="1">
    <location>
        <position position="55"/>
    </location>
</feature>
<dbReference type="OrthoDB" id="654364at2"/>
<dbReference type="PROSITE" id="PS50110">
    <property type="entry name" value="RESPONSE_REGULATORY"/>
    <property type="match status" value="1"/>
</dbReference>
<dbReference type="PANTHER" id="PTHR45566">
    <property type="entry name" value="HTH-TYPE TRANSCRIPTIONAL REGULATOR YHJB-RELATED"/>
    <property type="match status" value="1"/>
</dbReference>
<accession>A0A1I0SLS9</accession>
<evidence type="ECO:0000259" key="2">
    <source>
        <dbReference type="PROSITE" id="PS50110"/>
    </source>
</evidence>
<dbReference type="AlphaFoldDB" id="A0A1I0SLS9"/>
<feature type="domain" description="Response regulatory" evidence="2">
    <location>
        <begin position="3"/>
        <end position="119"/>
    </location>
</feature>
<protein>
    <submittedName>
        <fullName evidence="3">Response regulator receiver domain-containing protein</fullName>
    </submittedName>
</protein>
<dbReference type="STRING" id="332999.SAMN04488511_10258"/>
<dbReference type="CDD" id="cd17535">
    <property type="entry name" value="REC_NarL-like"/>
    <property type="match status" value="1"/>
</dbReference>
<evidence type="ECO:0000256" key="1">
    <source>
        <dbReference type="PROSITE-ProRule" id="PRU00169"/>
    </source>
</evidence>
<dbReference type="InterPro" id="IPR051015">
    <property type="entry name" value="EvgA-like"/>
</dbReference>
<organism evidence="3 4">
    <name type="scientific">Pedobacter suwonensis</name>
    <dbReference type="NCBI Taxonomy" id="332999"/>
    <lineage>
        <taxon>Bacteria</taxon>
        <taxon>Pseudomonadati</taxon>
        <taxon>Bacteroidota</taxon>
        <taxon>Sphingobacteriia</taxon>
        <taxon>Sphingobacteriales</taxon>
        <taxon>Sphingobacteriaceae</taxon>
        <taxon>Pedobacter</taxon>
    </lineage>
</organism>
<dbReference type="RefSeq" id="WP_090980106.1">
    <property type="nucleotide sequence ID" value="NZ_CP031708.1"/>
</dbReference>
<dbReference type="InterPro" id="IPR058245">
    <property type="entry name" value="NreC/VraR/RcsB-like_REC"/>
</dbReference>